<dbReference type="PROSITE" id="PS50261">
    <property type="entry name" value="G_PROTEIN_RECEP_F2_4"/>
    <property type="match status" value="1"/>
</dbReference>
<dbReference type="PRINTS" id="PR00249">
    <property type="entry name" value="GPCRSECRETIN"/>
</dbReference>
<feature type="transmembrane region" description="Helical" evidence="11">
    <location>
        <begin position="217"/>
        <end position="234"/>
    </location>
</feature>
<dbReference type="OMA" id="NCNRTLA"/>
<dbReference type="InterPro" id="IPR001879">
    <property type="entry name" value="GPCR_2_extracellular_dom"/>
</dbReference>
<dbReference type="Gene3D" id="1.20.1070.10">
    <property type="entry name" value="Rhodopsin 7-helix transmembrane proteins"/>
    <property type="match status" value="1"/>
</dbReference>
<feature type="transmembrane region" description="Helical" evidence="11">
    <location>
        <begin position="286"/>
        <end position="305"/>
    </location>
</feature>
<evidence type="ECO:0000256" key="5">
    <source>
        <dbReference type="ARBA" id="ARBA00022989"/>
    </source>
</evidence>
<dbReference type="GO" id="GO:0007166">
    <property type="term" value="P:cell surface receptor signaling pathway"/>
    <property type="evidence" value="ECO:0007669"/>
    <property type="project" value="InterPro"/>
</dbReference>
<organism evidence="14 15">
    <name type="scientific">Cyprinodon variegatus</name>
    <name type="common">Sheepshead minnow</name>
    <dbReference type="NCBI Taxonomy" id="28743"/>
    <lineage>
        <taxon>Eukaryota</taxon>
        <taxon>Metazoa</taxon>
        <taxon>Chordata</taxon>
        <taxon>Craniata</taxon>
        <taxon>Vertebrata</taxon>
        <taxon>Euteleostomi</taxon>
        <taxon>Actinopterygii</taxon>
        <taxon>Neopterygii</taxon>
        <taxon>Teleostei</taxon>
        <taxon>Neoteleostei</taxon>
        <taxon>Acanthomorphata</taxon>
        <taxon>Ovalentaria</taxon>
        <taxon>Atherinomorphae</taxon>
        <taxon>Cyprinodontiformes</taxon>
        <taxon>Cyprinodontidae</taxon>
        <taxon>Cyprinodon</taxon>
    </lineage>
</organism>
<dbReference type="InterPro" id="IPR050332">
    <property type="entry name" value="GPCR_2"/>
</dbReference>
<accession>A0A3Q2ED76</accession>
<evidence type="ECO:0000256" key="3">
    <source>
        <dbReference type="ARBA" id="ARBA00022475"/>
    </source>
</evidence>
<dbReference type="PROSITE" id="PS00650">
    <property type="entry name" value="G_PROTEIN_RECEP_F2_2"/>
    <property type="match status" value="1"/>
</dbReference>
<dbReference type="SMART" id="SM00008">
    <property type="entry name" value="HormR"/>
    <property type="match status" value="1"/>
</dbReference>
<dbReference type="Pfam" id="PF02793">
    <property type="entry name" value="HRM"/>
    <property type="match status" value="1"/>
</dbReference>
<dbReference type="Gene3D" id="4.10.1240.10">
    <property type="entry name" value="GPCR, family 2, extracellular hormone receptor domain"/>
    <property type="match status" value="1"/>
</dbReference>
<evidence type="ECO:0000259" key="12">
    <source>
        <dbReference type="PROSITE" id="PS50227"/>
    </source>
</evidence>
<dbReference type="PROSITE" id="PS50227">
    <property type="entry name" value="G_PROTEIN_RECEP_F2_3"/>
    <property type="match status" value="1"/>
</dbReference>
<keyword evidence="8" id="KW-0675">Receptor</keyword>
<reference evidence="14" key="2">
    <citation type="submission" date="2025-09" db="UniProtKB">
        <authorList>
            <consortium name="Ensembl"/>
        </authorList>
    </citation>
    <scope>IDENTIFICATION</scope>
</reference>
<keyword evidence="15" id="KW-1185">Reference proteome</keyword>
<keyword evidence="7 11" id="KW-0472">Membrane</keyword>
<dbReference type="PANTHER" id="PTHR45620">
    <property type="entry name" value="PDF RECEPTOR-LIKE PROTEIN-RELATED"/>
    <property type="match status" value="1"/>
</dbReference>
<evidence type="ECO:0000256" key="1">
    <source>
        <dbReference type="ARBA" id="ARBA00004651"/>
    </source>
</evidence>
<evidence type="ECO:0000313" key="14">
    <source>
        <dbReference type="Ensembl" id="ENSCVAP00000030281.1"/>
    </source>
</evidence>
<evidence type="ECO:0000256" key="4">
    <source>
        <dbReference type="ARBA" id="ARBA00022692"/>
    </source>
</evidence>
<dbReference type="GeneTree" id="ENSGT00940000158127"/>
<dbReference type="AlphaFoldDB" id="A0A3Q2ED76"/>
<evidence type="ECO:0000256" key="11">
    <source>
        <dbReference type="SAM" id="Phobius"/>
    </source>
</evidence>
<keyword evidence="5 11" id="KW-1133">Transmembrane helix</keyword>
<evidence type="ECO:0000313" key="15">
    <source>
        <dbReference type="Proteomes" id="UP000265020"/>
    </source>
</evidence>
<dbReference type="SUPFAM" id="SSF111418">
    <property type="entry name" value="Hormone receptor domain"/>
    <property type="match status" value="1"/>
</dbReference>
<keyword evidence="3" id="KW-1003">Cell membrane</keyword>
<evidence type="ECO:0000256" key="2">
    <source>
        <dbReference type="ARBA" id="ARBA00005314"/>
    </source>
</evidence>
<proteinExistence type="inferred from homology"/>
<dbReference type="STRING" id="28743.ENSCVAP00000030281"/>
<dbReference type="Pfam" id="PF00002">
    <property type="entry name" value="7tm_2"/>
    <property type="match status" value="2"/>
</dbReference>
<name>A0A3Q2ED76_CYPVA</name>
<dbReference type="InterPro" id="IPR017983">
    <property type="entry name" value="GPCR_2_secretin-like_CS"/>
</dbReference>
<sequence length="464" mass="53940">KRTEYKENCNRTLASTPFPANGTFDKFVCWPHSSPGNVSVPCPPFLPWITEGGNRRAHRECLENGSWRQLENSTDPWRDHSECLEHQYFKDMVDRFLKFDLVILFLIKSLFVFRRIKYLLHCTRNYIHMNLFVSFILRAAAIISKEIIFQLMYSNSPDDDHGWNFYSSAIGLLCKFSKVCMEYFVACNFFWLLVEAIFLHTLLFTAVLTKRCLLKKYLLLGWGKSSMLSYLMLIHHNFPTVGQNRIILLFTQVIFIIFIKILKLLLSKLKADQVKFTDYRYSLARATLVLIPLLGLHEVVFHVLIDECVEGNSRYARNFINLTLSSFQGFLVAVLYCFANGEVQAELKKRWQLFLFTNHFKVHTCFRGTNLKNLWKCTRRQHRKRSRQFDSYGRNTTLMARPHLLQVAVQGGVGPLGRGQIRGHGLEGFESPGLDFLTRKSLSSSDGEMTQGETMEEILEESQF</sequence>
<evidence type="ECO:0000256" key="6">
    <source>
        <dbReference type="ARBA" id="ARBA00023040"/>
    </source>
</evidence>
<protein>
    <submittedName>
        <fullName evidence="14">Glucagon like peptide 2 receptor</fullName>
    </submittedName>
</protein>
<dbReference type="InterPro" id="IPR036445">
    <property type="entry name" value="GPCR_2_extracell_dom_sf"/>
</dbReference>
<feature type="transmembrane region" description="Helical" evidence="11">
    <location>
        <begin position="125"/>
        <end position="143"/>
    </location>
</feature>
<feature type="transmembrane region" description="Helical" evidence="11">
    <location>
        <begin position="183"/>
        <end position="205"/>
    </location>
</feature>
<keyword evidence="4 11" id="KW-0812">Transmembrane</keyword>
<dbReference type="InterPro" id="IPR017981">
    <property type="entry name" value="GPCR_2-like_7TM"/>
</dbReference>
<evidence type="ECO:0000259" key="13">
    <source>
        <dbReference type="PROSITE" id="PS50261"/>
    </source>
</evidence>
<evidence type="ECO:0000256" key="8">
    <source>
        <dbReference type="ARBA" id="ARBA00023170"/>
    </source>
</evidence>
<comment type="subcellular location">
    <subcellularLocation>
        <location evidence="1">Cell membrane</location>
        <topology evidence="1">Multi-pass membrane protein</topology>
    </subcellularLocation>
</comment>
<feature type="domain" description="G-protein coupled receptors family 2 profile 2" evidence="13">
    <location>
        <begin position="91"/>
        <end position="340"/>
    </location>
</feature>
<dbReference type="GO" id="GO:0017046">
    <property type="term" value="F:peptide hormone binding"/>
    <property type="evidence" value="ECO:0007669"/>
    <property type="project" value="TreeGrafter"/>
</dbReference>
<dbReference type="GO" id="GO:0005886">
    <property type="term" value="C:plasma membrane"/>
    <property type="evidence" value="ECO:0007669"/>
    <property type="project" value="UniProtKB-SubCell"/>
</dbReference>
<evidence type="ECO:0000256" key="9">
    <source>
        <dbReference type="ARBA" id="ARBA00023180"/>
    </source>
</evidence>
<keyword evidence="9" id="KW-0325">Glycoprotein</keyword>
<dbReference type="Proteomes" id="UP000265020">
    <property type="component" value="Unassembled WGS sequence"/>
</dbReference>
<dbReference type="Ensembl" id="ENSCVAT00000031687.1">
    <property type="protein sequence ID" value="ENSCVAP00000030281.1"/>
    <property type="gene ID" value="ENSCVAG00000018728.1"/>
</dbReference>
<feature type="domain" description="G-protein coupled receptors family 2 profile 1" evidence="12">
    <location>
        <begin position="21"/>
        <end position="87"/>
    </location>
</feature>
<evidence type="ECO:0000256" key="10">
    <source>
        <dbReference type="ARBA" id="ARBA00023224"/>
    </source>
</evidence>
<comment type="similarity">
    <text evidence="2">Belongs to the G-protein coupled receptor 2 family.</text>
</comment>
<evidence type="ECO:0000256" key="7">
    <source>
        <dbReference type="ARBA" id="ARBA00023136"/>
    </source>
</evidence>
<feature type="transmembrane region" description="Helical" evidence="11">
    <location>
        <begin position="320"/>
        <end position="339"/>
    </location>
</feature>
<dbReference type="GO" id="GO:0007188">
    <property type="term" value="P:adenylate cyclase-modulating G protein-coupled receptor signaling pathway"/>
    <property type="evidence" value="ECO:0007669"/>
    <property type="project" value="TreeGrafter"/>
</dbReference>
<feature type="transmembrane region" description="Helical" evidence="11">
    <location>
        <begin position="246"/>
        <end position="266"/>
    </location>
</feature>
<dbReference type="PANTHER" id="PTHR45620:SF23">
    <property type="entry name" value="GLUCAGON-LIKE PEPTIDE 2 RECEPTOR"/>
    <property type="match status" value="1"/>
</dbReference>
<dbReference type="InterPro" id="IPR000832">
    <property type="entry name" value="GPCR_2_secretin-like"/>
</dbReference>
<keyword evidence="10" id="KW-0807">Transducer</keyword>
<dbReference type="GO" id="GO:0004967">
    <property type="term" value="F:glucagon receptor activity"/>
    <property type="evidence" value="ECO:0007669"/>
    <property type="project" value="TreeGrafter"/>
</dbReference>
<reference evidence="14" key="1">
    <citation type="submission" date="2025-08" db="UniProtKB">
        <authorList>
            <consortium name="Ensembl"/>
        </authorList>
    </citation>
    <scope>IDENTIFICATION</scope>
</reference>
<keyword evidence="6" id="KW-0297">G-protein coupled receptor</keyword>